<name>A0A2H0R135_9BACT</name>
<organism evidence="6 7">
    <name type="scientific">Candidatus Zambryskibacteria bacterium CG10_big_fil_rev_8_21_14_0_10_34_34</name>
    <dbReference type="NCBI Taxonomy" id="1975114"/>
    <lineage>
        <taxon>Bacteria</taxon>
        <taxon>Candidatus Zambryskiibacteriota</taxon>
    </lineage>
</organism>
<keyword evidence="2 6" id="KW-0489">Methyltransferase</keyword>
<dbReference type="PRINTS" id="PR00508">
    <property type="entry name" value="S21N4MTFRASE"/>
</dbReference>
<dbReference type="Pfam" id="PF01555">
    <property type="entry name" value="N6_N4_Mtase"/>
    <property type="match status" value="1"/>
</dbReference>
<dbReference type="GO" id="GO:0003677">
    <property type="term" value="F:DNA binding"/>
    <property type="evidence" value="ECO:0007669"/>
    <property type="project" value="InterPro"/>
</dbReference>
<gene>
    <name evidence="6" type="ORF">COV33_00995</name>
</gene>
<dbReference type="InterPro" id="IPR002052">
    <property type="entry name" value="DNA_methylase_N6_adenine_CS"/>
</dbReference>
<keyword evidence="3 6" id="KW-0808">Transferase</keyword>
<dbReference type="GO" id="GO:0032259">
    <property type="term" value="P:methylation"/>
    <property type="evidence" value="ECO:0007669"/>
    <property type="project" value="UniProtKB-KW"/>
</dbReference>
<dbReference type="InterPro" id="IPR029063">
    <property type="entry name" value="SAM-dependent_MTases_sf"/>
</dbReference>
<feature type="domain" description="DNA methylase N-4/N-6" evidence="5">
    <location>
        <begin position="23"/>
        <end position="252"/>
    </location>
</feature>
<dbReference type="SUPFAM" id="SSF53335">
    <property type="entry name" value="S-adenosyl-L-methionine-dependent methyltransferases"/>
    <property type="match status" value="1"/>
</dbReference>
<protein>
    <recommendedName>
        <fullName evidence="4">Methyltransferase</fullName>
        <ecNumber evidence="4">2.1.1.-</ecNumber>
    </recommendedName>
</protein>
<proteinExistence type="inferred from homology"/>
<sequence>MKKEVLIFGDVLTELSKLDDNSVDHCITDPPYNISGYDNKKEIGWLKTDTHWSSNKNFNKIEEKWDSFSDKDYEKFTKKWLSEVFRVVKPNGNIIIFGSYHNIYKIGNYLQEADKKLINSIVWFKRNAFPNITQRMLCESTEHIIWASNNSQKKAKNWIFNYGVLKRMNGGKQMRNLWDIPMTPTKERKHGKHPSQKPEEVLQRLILGCTNENEVILDPFVGSGTTAVVAKKYGRDYICIDNNKDYIEIANKRLNSINTGSLKKFM</sequence>
<dbReference type="PANTHER" id="PTHR13370:SF3">
    <property type="entry name" value="TRNA (GUANINE(10)-N2)-METHYLTRANSFERASE HOMOLOG"/>
    <property type="match status" value="1"/>
</dbReference>
<dbReference type="EMBL" id="PCXM01000018">
    <property type="protein sequence ID" value="PIR40213.1"/>
    <property type="molecule type" value="Genomic_DNA"/>
</dbReference>
<dbReference type="InterPro" id="IPR001091">
    <property type="entry name" value="RM_Methyltransferase"/>
</dbReference>
<evidence type="ECO:0000256" key="1">
    <source>
        <dbReference type="ARBA" id="ARBA00006594"/>
    </source>
</evidence>
<evidence type="ECO:0000313" key="7">
    <source>
        <dbReference type="Proteomes" id="UP000230828"/>
    </source>
</evidence>
<comment type="caution">
    <text evidence="6">The sequence shown here is derived from an EMBL/GenBank/DDBJ whole genome shotgun (WGS) entry which is preliminary data.</text>
</comment>
<dbReference type="GO" id="GO:0005737">
    <property type="term" value="C:cytoplasm"/>
    <property type="evidence" value="ECO:0007669"/>
    <property type="project" value="TreeGrafter"/>
</dbReference>
<dbReference type="PANTHER" id="PTHR13370">
    <property type="entry name" value="RNA METHYLASE-RELATED"/>
    <property type="match status" value="1"/>
</dbReference>
<comment type="similarity">
    <text evidence="1 4">Belongs to the N(4)/N(6)-methyltransferase family.</text>
</comment>
<dbReference type="EC" id="2.1.1.-" evidence="4"/>
<dbReference type="AlphaFoldDB" id="A0A2H0R135"/>
<reference evidence="6 7" key="1">
    <citation type="submission" date="2017-09" db="EMBL/GenBank/DDBJ databases">
        <title>Depth-based differentiation of microbial function through sediment-hosted aquifers and enrichment of novel symbionts in the deep terrestrial subsurface.</title>
        <authorList>
            <person name="Probst A.J."/>
            <person name="Ladd B."/>
            <person name="Jarett J.K."/>
            <person name="Geller-Mcgrath D.E."/>
            <person name="Sieber C.M."/>
            <person name="Emerson J.B."/>
            <person name="Anantharaman K."/>
            <person name="Thomas B.C."/>
            <person name="Malmstrom R."/>
            <person name="Stieglmeier M."/>
            <person name="Klingl A."/>
            <person name="Woyke T."/>
            <person name="Ryan C.M."/>
            <person name="Banfield J.F."/>
        </authorList>
    </citation>
    <scope>NUCLEOTIDE SEQUENCE [LARGE SCALE GENOMIC DNA]</scope>
    <source>
        <strain evidence="6">CG10_big_fil_rev_8_21_14_0_10_34_34</strain>
    </source>
</reference>
<evidence type="ECO:0000256" key="3">
    <source>
        <dbReference type="ARBA" id="ARBA00022679"/>
    </source>
</evidence>
<dbReference type="PROSITE" id="PS00092">
    <property type="entry name" value="N6_MTASE"/>
    <property type="match status" value="1"/>
</dbReference>
<evidence type="ECO:0000259" key="5">
    <source>
        <dbReference type="Pfam" id="PF01555"/>
    </source>
</evidence>
<dbReference type="InterPro" id="IPR002941">
    <property type="entry name" value="DNA_methylase_N4/N6"/>
</dbReference>
<dbReference type="Proteomes" id="UP000230828">
    <property type="component" value="Unassembled WGS sequence"/>
</dbReference>
<evidence type="ECO:0000256" key="2">
    <source>
        <dbReference type="ARBA" id="ARBA00022603"/>
    </source>
</evidence>
<dbReference type="GO" id="GO:0009007">
    <property type="term" value="F:site-specific DNA-methyltransferase (adenine-specific) activity"/>
    <property type="evidence" value="ECO:0007669"/>
    <property type="project" value="TreeGrafter"/>
</dbReference>
<dbReference type="Gene3D" id="3.40.50.150">
    <property type="entry name" value="Vaccinia Virus protein VP39"/>
    <property type="match status" value="1"/>
</dbReference>
<dbReference type="GO" id="GO:0008170">
    <property type="term" value="F:N-methyltransferase activity"/>
    <property type="evidence" value="ECO:0007669"/>
    <property type="project" value="InterPro"/>
</dbReference>
<evidence type="ECO:0000313" key="6">
    <source>
        <dbReference type="EMBL" id="PIR40213.1"/>
    </source>
</evidence>
<evidence type="ECO:0000256" key="4">
    <source>
        <dbReference type="RuleBase" id="RU362026"/>
    </source>
</evidence>
<accession>A0A2H0R135</accession>